<proteinExistence type="predicted"/>
<dbReference type="EMBL" id="JASSZA010000021">
    <property type="protein sequence ID" value="KAK2085725.1"/>
    <property type="molecule type" value="Genomic_DNA"/>
</dbReference>
<name>A0ABQ9TMD5_SAGOE</name>
<evidence type="ECO:0000313" key="1">
    <source>
        <dbReference type="EMBL" id="KAK2085725.1"/>
    </source>
</evidence>
<organism evidence="1 2">
    <name type="scientific">Saguinus oedipus</name>
    <name type="common">Cotton-top tamarin</name>
    <name type="synonym">Oedipomidas oedipus</name>
    <dbReference type="NCBI Taxonomy" id="9490"/>
    <lineage>
        <taxon>Eukaryota</taxon>
        <taxon>Metazoa</taxon>
        <taxon>Chordata</taxon>
        <taxon>Craniata</taxon>
        <taxon>Vertebrata</taxon>
        <taxon>Euteleostomi</taxon>
        <taxon>Mammalia</taxon>
        <taxon>Eutheria</taxon>
        <taxon>Euarchontoglires</taxon>
        <taxon>Primates</taxon>
        <taxon>Haplorrhini</taxon>
        <taxon>Platyrrhini</taxon>
        <taxon>Cebidae</taxon>
        <taxon>Callitrichinae</taxon>
        <taxon>Saguinus</taxon>
    </lineage>
</organism>
<comment type="caution">
    <text evidence="1">The sequence shown here is derived from an EMBL/GenBank/DDBJ whole genome shotgun (WGS) entry which is preliminary data.</text>
</comment>
<protein>
    <submittedName>
        <fullName evidence="1">Uncharacterized protein</fullName>
    </submittedName>
</protein>
<dbReference type="Proteomes" id="UP001266305">
    <property type="component" value="Unassembled WGS sequence"/>
</dbReference>
<gene>
    <name evidence="1" type="ORF">P7K49_037025</name>
</gene>
<reference evidence="1 2" key="1">
    <citation type="submission" date="2023-05" db="EMBL/GenBank/DDBJ databases">
        <title>B98-5 Cell Line De Novo Hybrid Assembly: An Optical Mapping Approach.</title>
        <authorList>
            <person name="Kananen K."/>
            <person name="Auerbach J.A."/>
            <person name="Kautto E."/>
            <person name="Blachly J.S."/>
        </authorList>
    </citation>
    <scope>NUCLEOTIDE SEQUENCE [LARGE SCALE GENOMIC DNA]</scope>
    <source>
        <strain evidence="1">B95-8</strain>
        <tissue evidence="1">Cell line</tissue>
    </source>
</reference>
<evidence type="ECO:0000313" key="2">
    <source>
        <dbReference type="Proteomes" id="UP001266305"/>
    </source>
</evidence>
<feature type="non-terminal residue" evidence="1">
    <location>
        <position position="1"/>
    </location>
</feature>
<feature type="non-terminal residue" evidence="1">
    <location>
        <position position="51"/>
    </location>
</feature>
<sequence length="51" mass="5215">PGRRSCCGTTDLKGCSGHRVPLAPRLPALLSPAPMLHPPVPPAPAGFTKTS</sequence>
<keyword evidence="2" id="KW-1185">Reference proteome</keyword>
<accession>A0ABQ9TMD5</accession>